<keyword evidence="8" id="KW-1185">Reference proteome</keyword>
<accession>A0A9P6Q2F6</accession>
<dbReference type="Pfam" id="PF23022">
    <property type="entry name" value="6TM_1st_PGAP2IP"/>
    <property type="match status" value="1"/>
</dbReference>
<evidence type="ECO:0000256" key="2">
    <source>
        <dbReference type="SAM" id="Phobius"/>
    </source>
</evidence>
<evidence type="ECO:0000259" key="3">
    <source>
        <dbReference type="Pfam" id="PF10277"/>
    </source>
</evidence>
<feature type="domain" description="PGAP2IP C-terminal nuclease-like" evidence="6">
    <location>
        <begin position="1052"/>
        <end position="1285"/>
    </location>
</feature>
<dbReference type="InterPro" id="IPR051916">
    <property type="entry name" value="GPI-anchor_lipid_remodeler"/>
</dbReference>
<dbReference type="Gene3D" id="3.60.10.10">
    <property type="entry name" value="Endonuclease/exonuclease/phosphatase"/>
    <property type="match status" value="1"/>
</dbReference>
<dbReference type="GO" id="GO:0006506">
    <property type="term" value="P:GPI anchor biosynthetic process"/>
    <property type="evidence" value="ECO:0007669"/>
    <property type="project" value="TreeGrafter"/>
</dbReference>
<sequence length="1334" mass="147743">MSSTGNGVQQNAAFSDYDAQYSESGALPPSYEEAIAQYEQSLSPDERQRERILQEQRRQQQPRPPSVDLQPEDHDPDDEEAYNESRPLRQGTVPSTFAQVTNAPAAEPPVSLSSAAMMPTTTSLAYGPPPNMVFHHPPHHPPHFAGPPHVPLPFGPFMPPPPPGSGPADPSSVPFPMSPTGGPFPPPGAFPFHGPPPMGPFPMVSRSGTAPFSDAKQPVASPSAPPIGGPGSSSSSSASATATGTTAASGDSHYQASSTAAAAAAVAATSPPGSSSIHYHDQPYQATMAAERETFKAAEISIATFERTKNGVESEDPILEDPYQLYRFLVGHNDRPSLHVLITGHHTEKRHSSSTDSDGHRSTTTYTTKVEDFKVSFDLSEYVSTVGTLYTVPDPKTGKKQTLREAMEDYAQDDNAFKEFHMEKEWFPSVSATTGDWYPERNICQIFIALTSGPRIALCYLWYLLIVRNVPANGSKGFAKFLFANDFIRTVACGGWVYITSSDDHDIHDIAMAVYLICTLPHVIGTIKTAPQNPRAHHYRKLFAFTFFGAMVPMVYFFIQHNVHRVPGAYTYYAFFEWSLIISDLAFDAVCMLDFATLEVRIVDVGMPNAGGPSLSPALKTFGGNKPLMSQVRPMDVLSFVTDVYLGFIFWSMFTSVPLMIWYFPLWHMGISGYEAFLFCNLAVFLLGLNFIRRRFERSKGFFHLLSLIGVLSYKIQDPANRLIAVAAGVAISLLTWGATLFGQRLQPGRSERGALTLALGLLMNNVVKQAWWANNPIWPIMNENNGGANMIGLVLGVLASIQVMLRKEPGQEEHRNVESSKKSESWLLSGLGGGAYFFMLHTMYGDSSIISRWSLGGYPNTGPHPVPGGFMVIIAMSVGLLLSSKHRWATSLIWWAIGSVGLAVLHVYEGDFSFAGGVVYTIYALSLFPTVIRSMFRQPPGRTFFIAMLIYNVLALAHVWTVAYAFVPGGEVLRERTDYVLIAMQSLILLSVYNANTIAWSALSEARVSSVFSAARLNAKLTLIGLVVASASICYRRLPKTAPQPHHPEHKLITAGIWTIHFAIDNDMWNSEIRMRDAIRDLELDVIGLLESDLQRTIMGNRDLTQFLSEDLNMYADYGPGPTKHTWGCTMLSKFPIKRSSHHLLPSPKGELACAIHATLDVYGKEVDVIVSHNGQEEDFVDRQLQTTELGRIMRESDNPFLFLGYVVTRPGDENEIYRLLMNGGHVHDVEVSDWDRWCQYLAFRGVKRVGYARVSHGGITDTEIQIGKYTLLEDHPTSWDKNQSIEEFKKEERYQQIDESVVPAGLRFPAVFYGQGIRGHRFHVFDRPIYYA</sequence>
<comment type="caution">
    <text evidence="7">The sequence shown here is derived from an EMBL/GenBank/DDBJ whole genome shotgun (WGS) entry which is preliminary data.</text>
</comment>
<feature type="compositionally biased region" description="Basic and acidic residues" evidence="1">
    <location>
        <begin position="44"/>
        <end position="58"/>
    </location>
</feature>
<feature type="transmembrane region" description="Helical" evidence="2">
    <location>
        <begin position="571"/>
        <end position="593"/>
    </location>
</feature>
<feature type="domain" description="PGAP2IP second transmembrane" evidence="4">
    <location>
        <begin position="824"/>
        <end position="998"/>
    </location>
</feature>
<dbReference type="FunFam" id="3.60.10.10:FF:000031">
    <property type="entry name" value="Calcofluor white hypersensitive protein"/>
    <property type="match status" value="1"/>
</dbReference>
<feature type="domain" description="PGAP2IP first transmembrane" evidence="5">
    <location>
        <begin position="648"/>
        <end position="802"/>
    </location>
</feature>
<gene>
    <name evidence="7" type="ORF">DFQ27_005326</name>
</gene>
<feature type="region of interest" description="Disordered" evidence="1">
    <location>
        <begin position="1"/>
        <end position="94"/>
    </location>
</feature>
<dbReference type="Proteomes" id="UP000807716">
    <property type="component" value="Unassembled WGS sequence"/>
</dbReference>
<dbReference type="PANTHER" id="PTHR14859:SF1">
    <property type="entry name" value="PGAP2-INTERACTING PROTEIN"/>
    <property type="match status" value="1"/>
</dbReference>
<dbReference type="GO" id="GO:0031505">
    <property type="term" value="P:fungal-type cell wall organization"/>
    <property type="evidence" value="ECO:0007669"/>
    <property type="project" value="TreeGrafter"/>
</dbReference>
<feature type="transmembrane region" description="Helical" evidence="2">
    <location>
        <begin position="644"/>
        <end position="665"/>
    </location>
</feature>
<evidence type="ECO:0000313" key="7">
    <source>
        <dbReference type="EMBL" id="KAG0257038.1"/>
    </source>
</evidence>
<name>A0A9P6Q2F6_9FUNG</name>
<dbReference type="PANTHER" id="PTHR14859">
    <property type="entry name" value="CALCOFLUOR WHITE HYPERSENSITIVE PROTEIN PRECURSOR"/>
    <property type="match status" value="1"/>
</dbReference>
<feature type="compositionally biased region" description="Polar residues" evidence="1">
    <location>
        <begin position="1"/>
        <end position="13"/>
    </location>
</feature>
<feature type="compositionally biased region" description="Low complexity" evidence="1">
    <location>
        <begin position="166"/>
        <end position="181"/>
    </location>
</feature>
<evidence type="ECO:0000313" key="8">
    <source>
        <dbReference type="Proteomes" id="UP000807716"/>
    </source>
</evidence>
<feature type="compositionally biased region" description="Pro residues" evidence="1">
    <location>
        <begin position="182"/>
        <end position="200"/>
    </location>
</feature>
<protein>
    <submittedName>
        <fullName evidence="7">Uncharacterized protein</fullName>
    </submittedName>
</protein>
<evidence type="ECO:0000259" key="6">
    <source>
        <dbReference type="Pfam" id="PF23226"/>
    </source>
</evidence>
<feature type="transmembrane region" description="Helical" evidence="2">
    <location>
        <begin position="542"/>
        <end position="559"/>
    </location>
</feature>
<evidence type="ECO:0000256" key="1">
    <source>
        <dbReference type="SAM" id="MobiDB-lite"/>
    </source>
</evidence>
<dbReference type="GO" id="GO:0016020">
    <property type="term" value="C:membrane"/>
    <property type="evidence" value="ECO:0007669"/>
    <property type="project" value="GOC"/>
</dbReference>
<keyword evidence="2" id="KW-0812">Transmembrane</keyword>
<feature type="transmembrane region" description="Helical" evidence="2">
    <location>
        <begin position="723"/>
        <end position="743"/>
    </location>
</feature>
<feature type="transmembrane region" description="Helical" evidence="2">
    <location>
        <begin position="671"/>
        <end position="689"/>
    </location>
</feature>
<evidence type="ECO:0000259" key="4">
    <source>
        <dbReference type="Pfam" id="PF23021"/>
    </source>
</evidence>
<dbReference type="Pfam" id="PF23226">
    <property type="entry name" value="Exo_endo_phos_PGAP2IP"/>
    <property type="match status" value="1"/>
</dbReference>
<feature type="transmembrane region" description="Helical" evidence="2">
    <location>
        <begin position="478"/>
        <end position="498"/>
    </location>
</feature>
<dbReference type="SUPFAM" id="SSF56219">
    <property type="entry name" value="DNase I-like"/>
    <property type="match status" value="1"/>
</dbReference>
<feature type="domain" description="CWH43-like N-terminal" evidence="3">
    <location>
        <begin position="419"/>
        <end position="597"/>
    </location>
</feature>
<feature type="transmembrane region" description="Helical" evidence="2">
    <location>
        <begin position="446"/>
        <end position="466"/>
    </location>
</feature>
<feature type="region of interest" description="Disordered" evidence="1">
    <location>
        <begin position="159"/>
        <end position="252"/>
    </location>
</feature>
<feature type="compositionally biased region" description="Low complexity" evidence="1">
    <location>
        <begin position="232"/>
        <end position="252"/>
    </location>
</feature>
<keyword evidence="2" id="KW-0472">Membrane</keyword>
<reference evidence="7" key="1">
    <citation type="journal article" date="2020" name="Fungal Divers.">
        <title>Resolving the Mortierellaceae phylogeny through synthesis of multi-gene phylogenetics and phylogenomics.</title>
        <authorList>
            <person name="Vandepol N."/>
            <person name="Liber J."/>
            <person name="Desiro A."/>
            <person name="Na H."/>
            <person name="Kennedy M."/>
            <person name="Barry K."/>
            <person name="Grigoriev I.V."/>
            <person name="Miller A.N."/>
            <person name="O'Donnell K."/>
            <person name="Stajich J.E."/>
            <person name="Bonito G."/>
        </authorList>
    </citation>
    <scope>NUCLEOTIDE SEQUENCE</scope>
    <source>
        <strain evidence="7">BC1065</strain>
    </source>
</reference>
<feature type="transmembrane region" description="Helical" evidence="2">
    <location>
        <begin position="510"/>
        <end position="530"/>
    </location>
</feature>
<dbReference type="Pfam" id="PF23021">
    <property type="entry name" value="6TM_2nd_PGAP2IP"/>
    <property type="match status" value="1"/>
</dbReference>
<feature type="transmembrane region" description="Helical" evidence="2">
    <location>
        <begin position="1022"/>
        <end position="1039"/>
    </location>
</feature>
<feature type="transmembrane region" description="Helical" evidence="2">
    <location>
        <begin position="865"/>
        <end position="883"/>
    </location>
</feature>
<proteinExistence type="predicted"/>
<dbReference type="InterPro" id="IPR053912">
    <property type="entry name" value="PGAP2IP_TM_1nd"/>
</dbReference>
<feature type="transmembrane region" description="Helical" evidence="2">
    <location>
        <begin position="915"/>
        <end position="933"/>
    </location>
</feature>
<dbReference type="EMBL" id="JAAAJB010000379">
    <property type="protein sequence ID" value="KAG0257038.1"/>
    <property type="molecule type" value="Genomic_DNA"/>
</dbReference>
<feature type="transmembrane region" description="Helical" evidence="2">
    <location>
        <begin position="980"/>
        <end position="1001"/>
    </location>
</feature>
<organism evidence="7 8">
    <name type="scientific">Actinomortierella ambigua</name>
    <dbReference type="NCBI Taxonomy" id="1343610"/>
    <lineage>
        <taxon>Eukaryota</taxon>
        <taxon>Fungi</taxon>
        <taxon>Fungi incertae sedis</taxon>
        <taxon>Mucoromycota</taxon>
        <taxon>Mortierellomycotina</taxon>
        <taxon>Mortierellomycetes</taxon>
        <taxon>Mortierellales</taxon>
        <taxon>Mortierellaceae</taxon>
        <taxon>Actinomortierella</taxon>
    </lineage>
</organism>
<feature type="transmembrane region" description="Helical" evidence="2">
    <location>
        <begin position="945"/>
        <end position="968"/>
    </location>
</feature>
<dbReference type="OrthoDB" id="68581at2759"/>
<feature type="transmembrane region" description="Helical" evidence="2">
    <location>
        <begin position="787"/>
        <end position="806"/>
    </location>
</feature>
<dbReference type="GO" id="GO:0005783">
    <property type="term" value="C:endoplasmic reticulum"/>
    <property type="evidence" value="ECO:0007669"/>
    <property type="project" value="TreeGrafter"/>
</dbReference>
<evidence type="ECO:0000259" key="5">
    <source>
        <dbReference type="Pfam" id="PF23022"/>
    </source>
</evidence>
<feature type="transmembrane region" description="Helical" evidence="2">
    <location>
        <begin position="890"/>
        <end position="909"/>
    </location>
</feature>
<dbReference type="InterPro" id="IPR019402">
    <property type="entry name" value="CWH43_N"/>
</dbReference>
<dbReference type="InterPro" id="IPR057315">
    <property type="entry name" value="Exo_endo_phos_PGAP2IP_C"/>
</dbReference>
<dbReference type="InterPro" id="IPR036691">
    <property type="entry name" value="Endo/exonu/phosph_ase_sf"/>
</dbReference>
<keyword evidence="2" id="KW-1133">Transmembrane helix</keyword>
<dbReference type="Pfam" id="PF10277">
    <property type="entry name" value="Frag1"/>
    <property type="match status" value="1"/>
</dbReference>
<dbReference type="InterPro" id="IPR053911">
    <property type="entry name" value="PGAP2IP_TM_2nd"/>
</dbReference>
<feature type="transmembrane region" description="Helical" evidence="2">
    <location>
        <begin position="827"/>
        <end position="845"/>
    </location>
</feature>